<dbReference type="InterPro" id="IPR004629">
    <property type="entry name" value="WecG_TagA_CpsF"/>
</dbReference>
<keyword evidence="1" id="KW-0328">Glycosyltransferase</keyword>
<comment type="caution">
    <text evidence="3">The sequence shown here is derived from an EMBL/GenBank/DDBJ whole genome shotgun (WGS) entry which is preliminary data.</text>
</comment>
<dbReference type="Pfam" id="PF03808">
    <property type="entry name" value="Glyco_tran_WecG"/>
    <property type="match status" value="1"/>
</dbReference>
<dbReference type="Proteomes" id="UP001204376">
    <property type="component" value="Unassembled WGS sequence"/>
</dbReference>
<reference evidence="3 4" key="1">
    <citation type="submission" date="2022-07" db="EMBL/GenBank/DDBJ databases">
        <title>Mucilaginibacter sp. JC4.</title>
        <authorList>
            <person name="Le V."/>
            <person name="Ko S.-R."/>
            <person name="Ahn C.-Y."/>
            <person name="Oh H.-M."/>
        </authorList>
    </citation>
    <scope>NUCLEOTIDE SEQUENCE [LARGE SCALE GENOMIC DNA]</scope>
    <source>
        <strain evidence="3 4">JC4</strain>
    </source>
</reference>
<evidence type="ECO:0000313" key="4">
    <source>
        <dbReference type="Proteomes" id="UP001204376"/>
    </source>
</evidence>
<evidence type="ECO:0000313" key="3">
    <source>
        <dbReference type="EMBL" id="MCQ6956329.1"/>
    </source>
</evidence>
<protein>
    <submittedName>
        <fullName evidence="3">WecB/TagA/CpsF family glycosyltransferase</fullName>
    </submittedName>
</protein>
<dbReference type="NCBIfam" id="TIGR00696">
    <property type="entry name" value="wecG_tagA_cpsF"/>
    <property type="match status" value="1"/>
</dbReference>
<dbReference type="CDD" id="cd06533">
    <property type="entry name" value="Glyco_transf_WecG_TagA"/>
    <property type="match status" value="1"/>
</dbReference>
<dbReference type="RefSeq" id="WP_256536547.1">
    <property type="nucleotide sequence ID" value="NZ_JANHOH010000001.1"/>
</dbReference>
<organism evidence="3 4">
    <name type="scientific">Mucilaginibacter aquariorum</name>
    <dbReference type="NCBI Taxonomy" id="2967225"/>
    <lineage>
        <taxon>Bacteria</taxon>
        <taxon>Pseudomonadati</taxon>
        <taxon>Bacteroidota</taxon>
        <taxon>Sphingobacteriia</taxon>
        <taxon>Sphingobacteriales</taxon>
        <taxon>Sphingobacteriaceae</taxon>
        <taxon>Mucilaginibacter</taxon>
    </lineage>
</organism>
<keyword evidence="2" id="KW-0808">Transferase</keyword>
<accession>A0ABT1SVE8</accession>
<gene>
    <name evidence="3" type="ORF">NPE20_00075</name>
</gene>
<name>A0ABT1SVE8_9SPHI</name>
<evidence type="ECO:0000256" key="2">
    <source>
        <dbReference type="ARBA" id="ARBA00022679"/>
    </source>
</evidence>
<sequence length="247" mass="28278">MTPNKSVKFSGYSIFSGDLQHISTDKKYIVNTINQFSYTIAEEDPEFKEALLDSDILLPDGVGITVAVGFLKKITIKKIAGADIHRHLLEKLNKTGGRCFYLGSGEETLSLIRKKLKQEFPNINAGFYSPPYKPSFSAQDTAEMLKAVNQFKPDVLFVGMTAPKQEKWIFQNKTSIESNVICAIGAVFDFYAGTVVRPSKYWRAFGLEWFIRLIKEPRRMYKRYLYYGPVFIMQLLKMKYKTVFVQA</sequence>
<dbReference type="PANTHER" id="PTHR34136:SF1">
    <property type="entry name" value="UDP-N-ACETYL-D-MANNOSAMINURONIC ACID TRANSFERASE"/>
    <property type="match status" value="1"/>
</dbReference>
<dbReference type="PANTHER" id="PTHR34136">
    <property type="match status" value="1"/>
</dbReference>
<dbReference type="EMBL" id="JANHOH010000001">
    <property type="protein sequence ID" value="MCQ6956329.1"/>
    <property type="molecule type" value="Genomic_DNA"/>
</dbReference>
<keyword evidence="4" id="KW-1185">Reference proteome</keyword>
<proteinExistence type="predicted"/>
<evidence type="ECO:0000256" key="1">
    <source>
        <dbReference type="ARBA" id="ARBA00022676"/>
    </source>
</evidence>